<dbReference type="Pfam" id="PF16471">
    <property type="entry name" value="JIP_LZII"/>
    <property type="match status" value="1"/>
</dbReference>
<dbReference type="PANTHER" id="PTHR13886:SF4">
    <property type="entry name" value="JNK-INTERACTING PROTEIN 3"/>
    <property type="match status" value="1"/>
</dbReference>
<feature type="compositionally biased region" description="Polar residues" evidence="6">
    <location>
        <begin position="854"/>
        <end position="865"/>
    </location>
</feature>
<keyword evidence="3" id="KW-0963">Cytoplasm</keyword>
<dbReference type="InterPro" id="IPR034743">
    <property type="entry name" value="RH1"/>
</dbReference>
<evidence type="ECO:0000256" key="4">
    <source>
        <dbReference type="ARBA" id="ARBA00023054"/>
    </source>
</evidence>
<feature type="region of interest" description="Disordered" evidence="6">
    <location>
        <begin position="631"/>
        <end position="666"/>
    </location>
</feature>
<dbReference type="PROSITE" id="PS51777">
    <property type="entry name" value="RH2"/>
    <property type="match status" value="1"/>
</dbReference>
<dbReference type="Gene3D" id="1.20.58.1770">
    <property type="match status" value="1"/>
</dbReference>
<evidence type="ECO:0000256" key="3">
    <source>
        <dbReference type="ARBA" id="ARBA00022490"/>
    </source>
</evidence>
<evidence type="ECO:0000256" key="6">
    <source>
        <dbReference type="SAM" id="MobiDB-lite"/>
    </source>
</evidence>
<proteinExistence type="inferred from homology"/>
<dbReference type="Gene3D" id="1.20.5.1000">
    <property type="entry name" value="arf6 gtpase in complex with a specific effector, jip4"/>
    <property type="match status" value="1"/>
</dbReference>
<reference evidence="9" key="1">
    <citation type="submission" date="2021-02" db="EMBL/GenBank/DDBJ databases">
        <authorList>
            <person name="Nowell W R."/>
        </authorList>
    </citation>
    <scope>NUCLEOTIDE SEQUENCE</scope>
</reference>
<feature type="domain" description="RH2" evidence="8">
    <location>
        <begin position="436"/>
        <end position="504"/>
    </location>
</feature>
<dbReference type="InterPro" id="IPR039911">
    <property type="entry name" value="JIP3/JIP4"/>
</dbReference>
<evidence type="ECO:0000313" key="9">
    <source>
        <dbReference type="EMBL" id="CAF3837602.1"/>
    </source>
</evidence>
<dbReference type="EMBL" id="CAJOBE010002685">
    <property type="protein sequence ID" value="CAF3837602.1"/>
    <property type="molecule type" value="Genomic_DNA"/>
</dbReference>
<dbReference type="GO" id="GO:0030159">
    <property type="term" value="F:signaling receptor complex adaptor activity"/>
    <property type="evidence" value="ECO:0007669"/>
    <property type="project" value="TreeGrafter"/>
</dbReference>
<feature type="compositionally biased region" description="Polar residues" evidence="6">
    <location>
        <begin position="211"/>
        <end position="234"/>
    </location>
</feature>
<dbReference type="GO" id="GO:0005737">
    <property type="term" value="C:cytoplasm"/>
    <property type="evidence" value="ECO:0007669"/>
    <property type="project" value="UniProtKB-SubCell"/>
</dbReference>
<dbReference type="InterPro" id="IPR034744">
    <property type="entry name" value="RH2"/>
</dbReference>
<feature type="coiled-coil region" evidence="5">
    <location>
        <begin position="83"/>
        <end position="184"/>
    </location>
</feature>
<dbReference type="Proteomes" id="UP000663874">
    <property type="component" value="Unassembled WGS sequence"/>
</dbReference>
<organism evidence="9 10">
    <name type="scientific">Rotaria sordida</name>
    <dbReference type="NCBI Taxonomy" id="392033"/>
    <lineage>
        <taxon>Eukaryota</taxon>
        <taxon>Metazoa</taxon>
        <taxon>Spiralia</taxon>
        <taxon>Gnathifera</taxon>
        <taxon>Rotifera</taxon>
        <taxon>Eurotatoria</taxon>
        <taxon>Bdelloidea</taxon>
        <taxon>Philodinida</taxon>
        <taxon>Philodinidae</taxon>
        <taxon>Rotaria</taxon>
    </lineage>
</organism>
<dbReference type="GO" id="GO:0005078">
    <property type="term" value="F:MAP-kinase scaffold activity"/>
    <property type="evidence" value="ECO:0007669"/>
    <property type="project" value="InterPro"/>
</dbReference>
<feature type="compositionally biased region" description="Basic and acidic residues" evidence="6">
    <location>
        <begin position="235"/>
        <end position="244"/>
    </location>
</feature>
<evidence type="ECO:0000259" key="8">
    <source>
        <dbReference type="PROSITE" id="PS51777"/>
    </source>
</evidence>
<evidence type="ECO:0000256" key="1">
    <source>
        <dbReference type="ARBA" id="ARBA00004496"/>
    </source>
</evidence>
<feature type="compositionally biased region" description="Polar residues" evidence="6">
    <location>
        <begin position="652"/>
        <end position="664"/>
    </location>
</feature>
<evidence type="ECO:0000256" key="5">
    <source>
        <dbReference type="SAM" id="Coils"/>
    </source>
</evidence>
<feature type="region of interest" description="Disordered" evidence="6">
    <location>
        <begin position="211"/>
        <end position="244"/>
    </location>
</feature>
<feature type="region of interest" description="Disordered" evidence="6">
    <location>
        <begin position="854"/>
        <end position="874"/>
    </location>
</feature>
<dbReference type="FunFam" id="1.20.5.1000:FF:000001">
    <property type="entry name" value="C-Jun-amino-terminal kinase-interacting protein 3 isoform X2"/>
    <property type="match status" value="1"/>
</dbReference>
<dbReference type="InterPro" id="IPR032486">
    <property type="entry name" value="JIP_LZII"/>
</dbReference>
<dbReference type="GO" id="GO:0019894">
    <property type="term" value="F:kinesin binding"/>
    <property type="evidence" value="ECO:0007669"/>
    <property type="project" value="TreeGrafter"/>
</dbReference>
<evidence type="ECO:0000256" key="2">
    <source>
        <dbReference type="ARBA" id="ARBA00009866"/>
    </source>
</evidence>
<evidence type="ECO:0000259" key="7">
    <source>
        <dbReference type="PROSITE" id="PS51776"/>
    </source>
</evidence>
<dbReference type="Pfam" id="PF19056">
    <property type="entry name" value="WD40_2"/>
    <property type="match status" value="1"/>
</dbReference>
<dbReference type="GO" id="GO:0008432">
    <property type="term" value="F:JUN kinase binding"/>
    <property type="evidence" value="ECO:0007669"/>
    <property type="project" value="TreeGrafter"/>
</dbReference>
<dbReference type="PANTHER" id="PTHR13886">
    <property type="entry name" value="JNK/SAPK-ASSOCIATED PROTEIN"/>
    <property type="match status" value="1"/>
</dbReference>
<dbReference type="GO" id="GO:0016192">
    <property type="term" value="P:vesicle-mediated transport"/>
    <property type="evidence" value="ECO:0007669"/>
    <property type="project" value="TreeGrafter"/>
</dbReference>
<dbReference type="PROSITE" id="PS51776">
    <property type="entry name" value="RH1"/>
    <property type="match status" value="1"/>
</dbReference>
<sequence length="1223" mass="139117">MSIESIRTKSTIPINREKMVLNTSDDPELLSSTMNEDSHTPLSETVTTLASNVYKELERIIKKFGENSVKDLMPVMISTLESLDSALHEREVNKLEIESLKEQTEQLFQQYEREKSFHKEYQQRYLQVEDHLEEIKRENEEKLRSLESIVKIFEIKTRNASDHIGRLEDKENEMKQEYKRLHDRYCELFKVHCDYMERTKILYGTDRLDQSATNTNSQSRGNLQLSSTSQVSNEKQTDKTASHDSDISLTLLKQRHIDSNFRPELEIVDAKHTQTESMTSNDAAVNTDHEKNYLEKYKRDIAVSDDDDDDDDISVDDTKNLEAFDKETRNDNIDISDVDASADLFGMTKEVSNLIKENNELLETKNALNVLKDDLLVKIEELSNELEIAREEVDSLQTVRSRLQSRITEIDEELRKTREELEKKKEEEENVPTEDRKRFTRVEMQRVLLERNQYKQRLFELEEAIHRQDALRASRYEQLYPSSTINTNNDNLFDQMQNKNRPMFLKLKGAQTTIHEQQTLQENSSSTSIINSSETTSTSKSLWRMFSEDWLPTSIVPSNILGVPVVDIQSDLREGTTQISEFFSGLFGSTAKDVSPKRAITTTTTTNLSSSTGTLLKHSPINDNQIESARTTNKNLPSERPINESVVIDPVQKSSSTRQDNSISTDDDNRFQAYGWILSSKNHLKSSNINGKVQVNVPIPIYNQPIFNTNDITQIWCATGIDLSGLSLDTNETSIEQLNKQLIESYHQMIDEQYLKLSSLIWIAAKLNNTAMITIIDSNKPDKIIDTFTLGNVIIYAIGSIPGTSSTDYPPYDDSKLNVKTSTNGNIKIEFLSKTIFTTFLDVKVMPCTPASLSTGGNRSNPIETSSEKFHSDVSHQDVDESKTKYPTVWLGSSDGWLYVHSAIGEHRTTIGKVWLRHAIYSIVHVRGRVFVSLANEKLIVFHRNADGTWNLNNFHLIITGKSRESIRCAINVRESIWCGVANRIYVIDVQTLEIRKQFQVHSRPEHSVQHITWSGDGVWLSIRLSSTLQLYHAQTYQHLQDVDIQPYIEKMIVTEKTGLYFVHISALTIACHRLWIGTGNGIIISAPLTETITTVSNSTSAKPGSVVRVSDQISSSNYIPYFNMSNAQLSFHGYRDAVKFFVVVPGQTSSKLYHENEMISESLTTVSSTDTSTSSFGDILIVSGGDGYIDLHIGNTTIDRNDDATNSKRHVSHLIIWHLDSA</sequence>
<protein>
    <submittedName>
        <fullName evidence="9">Uncharacterized protein</fullName>
    </submittedName>
</protein>
<comment type="subcellular location">
    <subcellularLocation>
        <location evidence="1">Cytoplasm</location>
    </subcellularLocation>
</comment>
<feature type="coiled-coil region" evidence="5">
    <location>
        <begin position="354"/>
        <end position="464"/>
    </location>
</feature>
<accession>A0A819DMD2</accession>
<evidence type="ECO:0000313" key="10">
    <source>
        <dbReference type="Proteomes" id="UP000663874"/>
    </source>
</evidence>
<comment type="caution">
    <text evidence="9">The sequence shown here is derived from an EMBL/GenBank/DDBJ whole genome shotgun (WGS) entry which is preliminary data.</text>
</comment>
<comment type="similarity">
    <text evidence="2">Belongs to the JIP scaffold family.</text>
</comment>
<dbReference type="Pfam" id="PF09744">
    <property type="entry name" value="RH1"/>
    <property type="match status" value="1"/>
</dbReference>
<dbReference type="AlphaFoldDB" id="A0A819DMD2"/>
<gene>
    <name evidence="9" type="ORF">FNK824_LOCUS17143</name>
</gene>
<keyword evidence="4 5" id="KW-0175">Coiled coil</keyword>
<dbReference type="SUPFAM" id="SSF75011">
    <property type="entry name" value="3-carboxy-cis,cis-mucoante lactonizing enzyme"/>
    <property type="match status" value="1"/>
</dbReference>
<feature type="domain" description="RH1" evidence="7">
    <location>
        <begin position="29"/>
        <end position="117"/>
    </location>
</feature>
<name>A0A819DMD2_9BILA</name>